<keyword evidence="3" id="KW-0238">DNA-binding</keyword>
<dbReference type="Proteomes" id="UP000241222">
    <property type="component" value="Unassembled WGS sequence"/>
</dbReference>
<dbReference type="Gene3D" id="1.10.10.10">
    <property type="entry name" value="Winged helix-like DNA-binding domain superfamily/Winged helix DNA-binding domain"/>
    <property type="match status" value="1"/>
</dbReference>
<evidence type="ECO:0000259" key="5">
    <source>
        <dbReference type="PROSITE" id="PS50931"/>
    </source>
</evidence>
<organism evidence="6 7">
    <name type="scientific">Photobacterium lutimaris</name>
    <dbReference type="NCBI Taxonomy" id="388278"/>
    <lineage>
        <taxon>Bacteria</taxon>
        <taxon>Pseudomonadati</taxon>
        <taxon>Pseudomonadota</taxon>
        <taxon>Gammaproteobacteria</taxon>
        <taxon>Vibrionales</taxon>
        <taxon>Vibrionaceae</taxon>
        <taxon>Photobacterium</taxon>
    </lineage>
</organism>
<dbReference type="PANTHER" id="PTHR30118">
    <property type="entry name" value="HTH-TYPE TRANSCRIPTIONAL REGULATOR LEUO-RELATED"/>
    <property type="match status" value="1"/>
</dbReference>
<evidence type="ECO:0000313" key="7">
    <source>
        <dbReference type="Proteomes" id="UP000241222"/>
    </source>
</evidence>
<evidence type="ECO:0000256" key="3">
    <source>
        <dbReference type="ARBA" id="ARBA00023125"/>
    </source>
</evidence>
<evidence type="ECO:0000256" key="2">
    <source>
        <dbReference type="ARBA" id="ARBA00023015"/>
    </source>
</evidence>
<dbReference type="PRINTS" id="PR00039">
    <property type="entry name" value="HTHLYSR"/>
</dbReference>
<dbReference type="SUPFAM" id="SSF46785">
    <property type="entry name" value="Winged helix' DNA-binding domain"/>
    <property type="match status" value="1"/>
</dbReference>
<dbReference type="GO" id="GO:0003677">
    <property type="term" value="F:DNA binding"/>
    <property type="evidence" value="ECO:0007669"/>
    <property type="project" value="UniProtKB-KW"/>
</dbReference>
<dbReference type="RefSeq" id="WP_107348236.1">
    <property type="nucleotide sequence ID" value="NZ_SNZO01000002.1"/>
</dbReference>
<dbReference type="Pfam" id="PF03466">
    <property type="entry name" value="LysR_substrate"/>
    <property type="match status" value="1"/>
</dbReference>
<feature type="domain" description="HTH lysR-type" evidence="5">
    <location>
        <begin position="8"/>
        <end position="65"/>
    </location>
</feature>
<dbReference type="OrthoDB" id="8893795at2"/>
<reference evidence="6 7" key="1">
    <citation type="submission" date="2018-03" db="EMBL/GenBank/DDBJ databases">
        <title>Whole genome sequencing of Histamine producing bacteria.</title>
        <authorList>
            <person name="Butler K."/>
        </authorList>
    </citation>
    <scope>NUCLEOTIDE SEQUENCE [LARGE SCALE GENOMIC DNA]</scope>
    <source>
        <strain evidence="6 7">JCM 13586</strain>
    </source>
</reference>
<dbReference type="EMBL" id="PYMH01000002">
    <property type="protein sequence ID" value="PSU34913.1"/>
    <property type="molecule type" value="Genomic_DNA"/>
</dbReference>
<sequence>MKNNLKDLDLNLLKLLQAVVETRNTHAAANKLGISQTSVSRGLAKLRETFGDQLFIRKAHGVEPSELAAKLAEATDEMFTPLIKVVESYQNFEPNEFHGEITIAMNVFFLELYGDGIFNALRTVLPKANFKLIYWQENSLAEMLSGNIDYMIHFAAYPLPQEIYQHTLQRIKLCLVARENHPVLSQTSNWDDIHQLPLARVIIDGISSKRSPLEELYISRGYHPTLSLTTHSIRLLLSKLSNSDAILFGSSFMTQLHMGLGTYPLPPMPKELRQIHINGGYLQSKRGFPLNQLIHQTMQSFFDSVIQPE</sequence>
<comment type="caution">
    <text evidence="6">The sequence shown here is derived from an EMBL/GenBank/DDBJ whole genome shotgun (WGS) entry which is preliminary data.</text>
</comment>
<proteinExistence type="inferred from homology"/>
<dbReference type="Gene3D" id="3.40.190.10">
    <property type="entry name" value="Periplasmic binding protein-like II"/>
    <property type="match status" value="2"/>
</dbReference>
<protein>
    <submittedName>
        <fullName evidence="6">LysR family transcriptional regulator</fullName>
    </submittedName>
</protein>
<dbReference type="InterPro" id="IPR000847">
    <property type="entry name" value="LysR_HTH_N"/>
</dbReference>
<dbReference type="InterPro" id="IPR050389">
    <property type="entry name" value="LysR-type_TF"/>
</dbReference>
<evidence type="ECO:0000256" key="1">
    <source>
        <dbReference type="ARBA" id="ARBA00009437"/>
    </source>
</evidence>
<accession>A0A2T3J1I0</accession>
<dbReference type="InterPro" id="IPR036388">
    <property type="entry name" value="WH-like_DNA-bd_sf"/>
</dbReference>
<keyword evidence="2" id="KW-0805">Transcription regulation</keyword>
<dbReference type="SUPFAM" id="SSF53850">
    <property type="entry name" value="Periplasmic binding protein-like II"/>
    <property type="match status" value="1"/>
</dbReference>
<name>A0A2T3J1I0_9GAMM</name>
<keyword evidence="7" id="KW-1185">Reference proteome</keyword>
<dbReference type="PROSITE" id="PS50931">
    <property type="entry name" value="HTH_LYSR"/>
    <property type="match status" value="1"/>
</dbReference>
<dbReference type="PANTHER" id="PTHR30118:SF7">
    <property type="entry name" value="TRANSCRIPTIONAL REGULATOR LYSR FAMILY"/>
    <property type="match status" value="1"/>
</dbReference>
<comment type="similarity">
    <text evidence="1">Belongs to the LysR transcriptional regulatory family.</text>
</comment>
<gene>
    <name evidence="6" type="ORF">C9I99_07515</name>
</gene>
<dbReference type="InterPro" id="IPR005119">
    <property type="entry name" value="LysR_subst-bd"/>
</dbReference>
<evidence type="ECO:0000313" key="6">
    <source>
        <dbReference type="EMBL" id="PSU34913.1"/>
    </source>
</evidence>
<evidence type="ECO:0000256" key="4">
    <source>
        <dbReference type="ARBA" id="ARBA00023163"/>
    </source>
</evidence>
<dbReference type="AlphaFoldDB" id="A0A2T3J1I0"/>
<keyword evidence="4" id="KW-0804">Transcription</keyword>
<dbReference type="Pfam" id="PF00126">
    <property type="entry name" value="HTH_1"/>
    <property type="match status" value="1"/>
</dbReference>
<dbReference type="InterPro" id="IPR036390">
    <property type="entry name" value="WH_DNA-bd_sf"/>
</dbReference>
<dbReference type="GO" id="GO:0003700">
    <property type="term" value="F:DNA-binding transcription factor activity"/>
    <property type="evidence" value="ECO:0007669"/>
    <property type="project" value="InterPro"/>
</dbReference>